<evidence type="ECO:0000256" key="9">
    <source>
        <dbReference type="SAM" id="SignalP"/>
    </source>
</evidence>
<evidence type="ECO:0000256" key="8">
    <source>
        <dbReference type="SAM" id="Phobius"/>
    </source>
</evidence>
<dbReference type="InterPro" id="IPR052051">
    <property type="entry name" value="TCR_complex_component"/>
</dbReference>
<dbReference type="InterPro" id="IPR013783">
    <property type="entry name" value="Ig-like_fold"/>
</dbReference>
<organism evidence="11 12">
    <name type="scientific">Scomber scombrus</name>
    <name type="common">Atlantic mackerel</name>
    <name type="synonym">Scomber vernalis</name>
    <dbReference type="NCBI Taxonomy" id="13677"/>
    <lineage>
        <taxon>Eukaryota</taxon>
        <taxon>Metazoa</taxon>
        <taxon>Chordata</taxon>
        <taxon>Craniata</taxon>
        <taxon>Vertebrata</taxon>
        <taxon>Euteleostomi</taxon>
        <taxon>Actinopterygii</taxon>
        <taxon>Neopterygii</taxon>
        <taxon>Teleostei</taxon>
        <taxon>Neoteleostei</taxon>
        <taxon>Acanthomorphata</taxon>
        <taxon>Pelagiaria</taxon>
        <taxon>Scombriformes</taxon>
        <taxon>Scombridae</taxon>
        <taxon>Scomber</taxon>
    </lineage>
</organism>
<keyword evidence="7" id="KW-0325">Glycoprotein</keyword>
<evidence type="ECO:0000259" key="10">
    <source>
        <dbReference type="PROSITE" id="PS50835"/>
    </source>
</evidence>
<dbReference type="EMBL" id="CAWUFR010001339">
    <property type="protein sequence ID" value="CAK6983510.1"/>
    <property type="molecule type" value="Genomic_DNA"/>
</dbReference>
<dbReference type="InterPro" id="IPR036179">
    <property type="entry name" value="Ig-like_dom_sf"/>
</dbReference>
<dbReference type="AlphaFoldDB" id="A0AAV1QK51"/>
<keyword evidence="5 8" id="KW-0472">Membrane</keyword>
<dbReference type="InterPro" id="IPR013106">
    <property type="entry name" value="Ig_V-set"/>
</dbReference>
<dbReference type="Gene3D" id="2.60.40.10">
    <property type="entry name" value="Immunoglobulins"/>
    <property type="match status" value="1"/>
</dbReference>
<keyword evidence="2" id="KW-1003">Cell membrane</keyword>
<keyword evidence="12" id="KW-1185">Reference proteome</keyword>
<gene>
    <name evidence="11" type="ORF">FSCOSCO3_A037955</name>
</gene>
<reference evidence="11 12" key="1">
    <citation type="submission" date="2024-01" db="EMBL/GenBank/DDBJ databases">
        <authorList>
            <person name="Alioto T."/>
            <person name="Alioto T."/>
            <person name="Gomez Garrido J."/>
        </authorList>
    </citation>
    <scope>NUCLEOTIDE SEQUENCE [LARGE SCALE GENOMIC DNA]</scope>
</reference>
<keyword evidence="6" id="KW-1015">Disulfide bond</keyword>
<evidence type="ECO:0000256" key="5">
    <source>
        <dbReference type="ARBA" id="ARBA00023136"/>
    </source>
</evidence>
<feature type="signal peptide" evidence="9">
    <location>
        <begin position="1"/>
        <end position="18"/>
    </location>
</feature>
<feature type="domain" description="Ig-like" evidence="10">
    <location>
        <begin position="18"/>
        <end position="106"/>
    </location>
</feature>
<feature type="chain" id="PRO_5043965336" description="Ig-like domain-containing protein" evidence="9">
    <location>
        <begin position="19"/>
        <end position="214"/>
    </location>
</feature>
<dbReference type="PROSITE" id="PS50835">
    <property type="entry name" value="IG_LIKE"/>
    <property type="match status" value="1"/>
</dbReference>
<evidence type="ECO:0000256" key="3">
    <source>
        <dbReference type="ARBA" id="ARBA00022729"/>
    </source>
</evidence>
<evidence type="ECO:0000256" key="7">
    <source>
        <dbReference type="ARBA" id="ARBA00023180"/>
    </source>
</evidence>
<dbReference type="GO" id="GO:0005886">
    <property type="term" value="C:plasma membrane"/>
    <property type="evidence" value="ECO:0007669"/>
    <property type="project" value="UniProtKB-SubCell"/>
</dbReference>
<evidence type="ECO:0000313" key="12">
    <source>
        <dbReference type="Proteomes" id="UP001314229"/>
    </source>
</evidence>
<feature type="transmembrane region" description="Helical" evidence="8">
    <location>
        <begin position="135"/>
        <end position="155"/>
    </location>
</feature>
<dbReference type="PANTHER" id="PTHR19433:SF111">
    <property type="entry name" value="T CELL RECEPTOR ALPHA VARIABLE 4"/>
    <property type="match status" value="1"/>
</dbReference>
<evidence type="ECO:0000256" key="1">
    <source>
        <dbReference type="ARBA" id="ARBA00004236"/>
    </source>
</evidence>
<evidence type="ECO:0000256" key="2">
    <source>
        <dbReference type="ARBA" id="ARBA00022475"/>
    </source>
</evidence>
<dbReference type="InterPro" id="IPR003599">
    <property type="entry name" value="Ig_sub"/>
</dbReference>
<keyword evidence="8" id="KW-1133">Transmembrane helix</keyword>
<name>A0AAV1QK51_SCOSC</name>
<evidence type="ECO:0000313" key="11">
    <source>
        <dbReference type="EMBL" id="CAK6983510.1"/>
    </source>
</evidence>
<keyword evidence="8" id="KW-0812">Transmembrane</keyword>
<sequence length="214" mass="23838">MNFTSLTTLLCFLAVSVSEFYTVEVQPAQQVTLHCSNFSSLPTHIYWFKLADRSNSSCISSMMSSETDASLYDGFQNGKYNMTSNTTTLFLNITQVDLSDSGLYFCGFKTGGYPVIISATYLKVQEVFDGIRTKLTVILVGVTVFLMLVIMGLLVKIRKLHTAQNKGQNPQHNENLGSDDLNYAALSFHPKAKTRNRPASDRELETNVIYAATR</sequence>
<proteinExistence type="predicted"/>
<dbReference type="GO" id="GO:0009617">
    <property type="term" value="P:response to bacterium"/>
    <property type="evidence" value="ECO:0007669"/>
    <property type="project" value="TreeGrafter"/>
</dbReference>
<dbReference type="PANTHER" id="PTHR19433">
    <property type="entry name" value="T-CELL RECEPTOR ALPHA CHAIN V REGION-RELATED"/>
    <property type="match status" value="1"/>
</dbReference>
<dbReference type="Proteomes" id="UP001314229">
    <property type="component" value="Unassembled WGS sequence"/>
</dbReference>
<keyword evidence="4" id="KW-0391">Immunity</keyword>
<keyword evidence="3 9" id="KW-0732">Signal</keyword>
<dbReference type="Pfam" id="PF07686">
    <property type="entry name" value="V-set"/>
    <property type="match status" value="1"/>
</dbReference>
<dbReference type="SMART" id="SM00409">
    <property type="entry name" value="IG"/>
    <property type="match status" value="1"/>
</dbReference>
<accession>A0AAV1QK51</accession>
<evidence type="ECO:0000256" key="6">
    <source>
        <dbReference type="ARBA" id="ARBA00023157"/>
    </source>
</evidence>
<evidence type="ECO:0000256" key="4">
    <source>
        <dbReference type="ARBA" id="ARBA00022859"/>
    </source>
</evidence>
<comment type="subcellular location">
    <subcellularLocation>
        <location evidence="1">Cell membrane</location>
    </subcellularLocation>
</comment>
<dbReference type="SUPFAM" id="SSF48726">
    <property type="entry name" value="Immunoglobulin"/>
    <property type="match status" value="1"/>
</dbReference>
<dbReference type="GO" id="GO:0002376">
    <property type="term" value="P:immune system process"/>
    <property type="evidence" value="ECO:0007669"/>
    <property type="project" value="UniProtKB-KW"/>
</dbReference>
<dbReference type="InterPro" id="IPR007110">
    <property type="entry name" value="Ig-like_dom"/>
</dbReference>
<protein>
    <recommendedName>
        <fullName evidence="10">Ig-like domain-containing protein</fullName>
    </recommendedName>
</protein>
<comment type="caution">
    <text evidence="11">The sequence shown here is derived from an EMBL/GenBank/DDBJ whole genome shotgun (WGS) entry which is preliminary data.</text>
</comment>